<feature type="transmembrane region" description="Helical" evidence="1">
    <location>
        <begin position="79"/>
        <end position="98"/>
    </location>
</feature>
<keyword evidence="1" id="KW-1133">Transmembrane helix</keyword>
<keyword evidence="1" id="KW-0472">Membrane</keyword>
<organism evidence="2 3">
    <name type="scientific">Epilithonimonas hungarica</name>
    <dbReference type="NCBI Taxonomy" id="454006"/>
    <lineage>
        <taxon>Bacteria</taxon>
        <taxon>Pseudomonadati</taxon>
        <taxon>Bacteroidota</taxon>
        <taxon>Flavobacteriia</taxon>
        <taxon>Flavobacteriales</taxon>
        <taxon>Weeksellaceae</taxon>
        <taxon>Chryseobacterium group</taxon>
        <taxon>Epilithonimonas</taxon>
    </lineage>
</organism>
<dbReference type="OrthoDB" id="1221281at2"/>
<name>A0A1G7NDG4_9FLAO</name>
<dbReference type="STRING" id="454006.SAMN05421825_1947"/>
<feature type="transmembrane region" description="Helical" evidence="1">
    <location>
        <begin position="12"/>
        <end position="32"/>
    </location>
</feature>
<keyword evidence="1" id="KW-0812">Transmembrane</keyword>
<proteinExistence type="predicted"/>
<gene>
    <name evidence="2" type="ORF">SAMN05421825_1947</name>
</gene>
<dbReference type="Proteomes" id="UP000199203">
    <property type="component" value="Unassembled WGS sequence"/>
</dbReference>
<feature type="transmembrane region" description="Helical" evidence="1">
    <location>
        <begin position="193"/>
        <end position="211"/>
    </location>
</feature>
<protein>
    <recommendedName>
        <fullName evidence="4">Glycosyltransferase RgtA/B/C/D-like domain-containing protein</fullName>
    </recommendedName>
</protein>
<feature type="transmembrane region" description="Helical" evidence="1">
    <location>
        <begin position="260"/>
        <end position="279"/>
    </location>
</feature>
<dbReference type="EMBL" id="FNBH01000002">
    <property type="protein sequence ID" value="SDF72002.1"/>
    <property type="molecule type" value="Genomic_DNA"/>
</dbReference>
<sequence>MIAIKLNSRYEKILQLFLIIATYIMIVLRFLLNEKGRVSPDSIRYLRQANVFPIIDDTIAPLGYPLSIRFFTFFGVDEFWGSKLVGLFAYTFILVFAYKKKFYFKELLVVSSLFSFVSIFSFTMSEAFTLPFVILLFFTARQIFKNKLTEIQGIFFLTLLLVLLLNIRYSALFFCLGILAFGMMNFRKNYWKTFVISGVLGIGFYGLYKLIFIDYFNENYIAQSLEIGLKPTSTLIPELFQGLATTFDPFVHIADPNGGIINYGIYGLGVVTIMAMIFLFVKTKLSETERFILVVSLICIVCSYFIQYFYWINPMDYRLLAPFSIGIWIVFLRKLFQIFDDTVYSIAFLSLMTGFIFTWLSKGNYLENRKTISEFLEKEKLKDTTFEYYTETLENLDEVQVAELISTVNPRVYITFKAADTVKNNVLTRYKVESKIRIKKNNYQ</sequence>
<dbReference type="RefSeq" id="WP_089873282.1">
    <property type="nucleotide sequence ID" value="NZ_FNBH01000002.1"/>
</dbReference>
<accession>A0A1G7NDG4</accession>
<reference evidence="3" key="1">
    <citation type="submission" date="2016-10" db="EMBL/GenBank/DDBJ databases">
        <authorList>
            <person name="Varghese N."/>
            <person name="Submissions S."/>
        </authorList>
    </citation>
    <scope>NUCLEOTIDE SEQUENCE [LARGE SCALE GENOMIC DNA]</scope>
    <source>
        <strain evidence="3">DSM 19684</strain>
    </source>
</reference>
<keyword evidence="3" id="KW-1185">Reference proteome</keyword>
<evidence type="ECO:0008006" key="4">
    <source>
        <dbReference type="Google" id="ProtNLM"/>
    </source>
</evidence>
<feature type="transmembrane region" description="Helical" evidence="1">
    <location>
        <begin position="107"/>
        <end position="134"/>
    </location>
</feature>
<evidence type="ECO:0000256" key="1">
    <source>
        <dbReference type="SAM" id="Phobius"/>
    </source>
</evidence>
<evidence type="ECO:0000313" key="3">
    <source>
        <dbReference type="Proteomes" id="UP000199203"/>
    </source>
</evidence>
<feature type="transmembrane region" description="Helical" evidence="1">
    <location>
        <begin position="154"/>
        <end position="181"/>
    </location>
</feature>
<feature type="transmembrane region" description="Helical" evidence="1">
    <location>
        <begin position="291"/>
        <end position="311"/>
    </location>
</feature>
<feature type="transmembrane region" description="Helical" evidence="1">
    <location>
        <begin position="343"/>
        <end position="360"/>
    </location>
</feature>
<dbReference type="AlphaFoldDB" id="A0A1G7NDG4"/>
<evidence type="ECO:0000313" key="2">
    <source>
        <dbReference type="EMBL" id="SDF72002.1"/>
    </source>
</evidence>